<evidence type="ECO:0000256" key="1">
    <source>
        <dbReference type="SAM" id="SignalP"/>
    </source>
</evidence>
<feature type="signal peptide" evidence="1">
    <location>
        <begin position="1"/>
        <end position="23"/>
    </location>
</feature>
<accession>A0A922J5K7</accession>
<gene>
    <name evidence="2" type="ORF">I3842_09G100500</name>
</gene>
<dbReference type="CDD" id="cd09272">
    <property type="entry name" value="RNase_HI_RT_Ty1"/>
    <property type="match status" value="1"/>
</dbReference>
<feature type="chain" id="PRO_5038047339" description="Copia protein" evidence="1">
    <location>
        <begin position="24"/>
        <end position="107"/>
    </location>
</feature>
<organism evidence="2 3">
    <name type="scientific">Carya illinoinensis</name>
    <name type="common">Pecan</name>
    <dbReference type="NCBI Taxonomy" id="32201"/>
    <lineage>
        <taxon>Eukaryota</taxon>
        <taxon>Viridiplantae</taxon>
        <taxon>Streptophyta</taxon>
        <taxon>Embryophyta</taxon>
        <taxon>Tracheophyta</taxon>
        <taxon>Spermatophyta</taxon>
        <taxon>Magnoliopsida</taxon>
        <taxon>eudicotyledons</taxon>
        <taxon>Gunneridae</taxon>
        <taxon>Pentapetalae</taxon>
        <taxon>rosids</taxon>
        <taxon>fabids</taxon>
        <taxon>Fagales</taxon>
        <taxon>Juglandaceae</taxon>
        <taxon>Carya</taxon>
    </lineage>
</organism>
<dbReference type="AlphaFoldDB" id="A0A922J5K7"/>
<comment type="caution">
    <text evidence="2">The sequence shown here is derived from an EMBL/GenBank/DDBJ whole genome shotgun (WGS) entry which is preliminary data.</text>
</comment>
<proteinExistence type="predicted"/>
<reference evidence="2" key="1">
    <citation type="submission" date="2021-01" db="EMBL/GenBank/DDBJ databases">
        <authorList>
            <person name="Lovell J.T."/>
            <person name="Bentley N."/>
            <person name="Bhattarai G."/>
            <person name="Jenkins J.W."/>
            <person name="Sreedasyam A."/>
            <person name="Alarcon Y."/>
            <person name="Bock C."/>
            <person name="Boston L."/>
            <person name="Carlson J."/>
            <person name="Cervantes K."/>
            <person name="Clermont K."/>
            <person name="Krom N."/>
            <person name="Kubenka K."/>
            <person name="Mamidi S."/>
            <person name="Mattison C."/>
            <person name="Monteros M."/>
            <person name="Pisani C."/>
            <person name="Plott C."/>
            <person name="Rajasekar S."/>
            <person name="Rhein H.S."/>
            <person name="Rohla C."/>
            <person name="Song M."/>
            <person name="Hilaire R.S."/>
            <person name="Shu S."/>
            <person name="Wells L."/>
            <person name="Wang X."/>
            <person name="Webber J."/>
            <person name="Heerema R.J."/>
            <person name="Klein P."/>
            <person name="Conner P."/>
            <person name="Grauke L."/>
            <person name="Grimwood J."/>
            <person name="Schmutz J."/>
            <person name="Randall J.J."/>
        </authorList>
    </citation>
    <scope>NUCLEOTIDE SEQUENCE</scope>
    <source>
        <tissue evidence="2">Leaf</tissue>
    </source>
</reference>
<dbReference type="Proteomes" id="UP000811246">
    <property type="component" value="Chromosome 9"/>
</dbReference>
<dbReference type="PANTHER" id="PTHR11439">
    <property type="entry name" value="GAG-POL-RELATED RETROTRANSPOSON"/>
    <property type="match status" value="1"/>
</dbReference>
<evidence type="ECO:0000313" key="3">
    <source>
        <dbReference type="Proteomes" id="UP000811246"/>
    </source>
</evidence>
<sequence>MATTTCEIVWLLSLLSDFRVSHSNSANLFCDNTAALHITTNHVFHERTKHIELDCHFVHDKLQAGILKTFHVGSQHQLTDVVTKTLGNHQFSTLIAKMGVHSIYSLF</sequence>
<protein>
    <recommendedName>
        <fullName evidence="4">Copia protein</fullName>
    </recommendedName>
</protein>
<keyword evidence="1" id="KW-0732">Signal</keyword>
<name>A0A922J5K7_CARIL</name>
<dbReference type="PANTHER" id="PTHR11439:SF498">
    <property type="entry name" value="DNAK FAMILY PROTEIN"/>
    <property type="match status" value="1"/>
</dbReference>
<evidence type="ECO:0000313" key="2">
    <source>
        <dbReference type="EMBL" id="KAG6695496.1"/>
    </source>
</evidence>
<evidence type="ECO:0008006" key="4">
    <source>
        <dbReference type="Google" id="ProtNLM"/>
    </source>
</evidence>
<dbReference type="EMBL" id="CM031833">
    <property type="protein sequence ID" value="KAG6695496.1"/>
    <property type="molecule type" value="Genomic_DNA"/>
</dbReference>